<dbReference type="Proteomes" id="UP000050488">
    <property type="component" value="Unassembled WGS sequence"/>
</dbReference>
<accession>A0A0Q0Z896</accession>
<feature type="transmembrane region" description="Helical" evidence="1">
    <location>
        <begin position="50"/>
        <end position="73"/>
    </location>
</feature>
<dbReference type="STRING" id="1544413.Clow_01954"/>
<comment type="caution">
    <text evidence="3">The sequence shown here is derived from an EMBL/GenBank/DDBJ whole genome shotgun (WGS) entry which is preliminary data.</text>
</comment>
<keyword evidence="1" id="KW-0812">Transmembrane</keyword>
<proteinExistence type="predicted"/>
<evidence type="ECO:0000259" key="2">
    <source>
        <dbReference type="Pfam" id="PF10756"/>
    </source>
</evidence>
<dbReference type="InterPro" id="IPR019692">
    <property type="entry name" value="CFP-6_PH"/>
</dbReference>
<name>A0A0Q0Z896_9CORY</name>
<organism evidence="3 4">
    <name type="scientific">Corynebacterium lowii</name>
    <dbReference type="NCBI Taxonomy" id="1544413"/>
    <lineage>
        <taxon>Bacteria</taxon>
        <taxon>Bacillati</taxon>
        <taxon>Actinomycetota</taxon>
        <taxon>Actinomycetes</taxon>
        <taxon>Mycobacteriales</taxon>
        <taxon>Corynebacteriaceae</taxon>
        <taxon>Corynebacterium</taxon>
    </lineage>
</organism>
<evidence type="ECO:0000256" key="1">
    <source>
        <dbReference type="SAM" id="Phobius"/>
    </source>
</evidence>
<keyword evidence="4" id="KW-1185">Reference proteome</keyword>
<reference evidence="3 4" key="1">
    <citation type="submission" date="2015-10" db="EMBL/GenBank/DDBJ databases">
        <title>Corynebacteirum lowii and Corynebacterium oculi species nova, derived from human clinical disease and and emended description of Corynebacterium mastiditis.</title>
        <authorList>
            <person name="Bernard K."/>
            <person name="Pacheco A.L."/>
            <person name="Mcdougall C."/>
            <person name="Burtx T."/>
            <person name="Weibe D."/>
            <person name="Tyler S."/>
            <person name="Olson A.B."/>
            <person name="Cnockaert M."/>
            <person name="Eguchi H."/>
            <person name="Kuwahara T."/>
            <person name="Nakayama-Imaohji H."/>
            <person name="Boudewijins M."/>
            <person name="Van Hoecke F."/>
            <person name="Bernier A.-M."/>
            <person name="Vandamme P."/>
        </authorList>
    </citation>
    <scope>NUCLEOTIDE SEQUENCE [LARGE SCALE GENOMIC DNA]</scope>
    <source>
        <strain evidence="3 4">NML 130206</strain>
    </source>
</reference>
<sequence length="183" mass="20269">MDTSKQPGEQQLQGGGLSEADFQRYNAADPTAMVSTKPWELEVTSPRLRLISWIAVVVILAVHIFMSAVVGVGDTGAAVTTIDKFAFFGVGVVIAIVVFIGLNRPRVRVNADGVEVRNFIGTRFYHWSVVYGLAFPRGSRMARLELPDFEYVPMWAMQAADRASIVRDVEAFRALEAQYMPQD</sequence>
<dbReference type="EMBL" id="LKEV01000006">
    <property type="protein sequence ID" value="KQB85820.1"/>
    <property type="molecule type" value="Genomic_DNA"/>
</dbReference>
<keyword evidence="1" id="KW-0472">Membrane</keyword>
<keyword evidence="1" id="KW-1133">Transmembrane helix</keyword>
<dbReference type="Pfam" id="PF10756">
    <property type="entry name" value="bPH_6"/>
    <property type="match status" value="1"/>
</dbReference>
<dbReference type="AlphaFoldDB" id="A0A0Q0Z896"/>
<feature type="transmembrane region" description="Helical" evidence="1">
    <location>
        <begin position="85"/>
        <end position="102"/>
    </location>
</feature>
<evidence type="ECO:0000313" key="3">
    <source>
        <dbReference type="EMBL" id="KQB85820.1"/>
    </source>
</evidence>
<evidence type="ECO:0000313" key="4">
    <source>
        <dbReference type="Proteomes" id="UP000050488"/>
    </source>
</evidence>
<dbReference type="PATRIC" id="fig|1544413.3.peg.1958"/>
<feature type="domain" description="Low molecular weight protein antigen 6 PH" evidence="2">
    <location>
        <begin position="104"/>
        <end position="173"/>
    </location>
</feature>
<gene>
    <name evidence="3" type="ORF">Clow_01954</name>
</gene>
<protein>
    <recommendedName>
        <fullName evidence="2">Low molecular weight protein antigen 6 PH domain-containing protein</fullName>
    </recommendedName>
</protein>